<dbReference type="AlphaFoldDB" id="A0A6G1JMY7"/>
<organism evidence="1 2">
    <name type="scientific">Lentithecium fluviatile CBS 122367</name>
    <dbReference type="NCBI Taxonomy" id="1168545"/>
    <lineage>
        <taxon>Eukaryota</taxon>
        <taxon>Fungi</taxon>
        <taxon>Dikarya</taxon>
        <taxon>Ascomycota</taxon>
        <taxon>Pezizomycotina</taxon>
        <taxon>Dothideomycetes</taxon>
        <taxon>Pleosporomycetidae</taxon>
        <taxon>Pleosporales</taxon>
        <taxon>Massarineae</taxon>
        <taxon>Lentitheciaceae</taxon>
        <taxon>Lentithecium</taxon>
    </lineage>
</organism>
<evidence type="ECO:0000313" key="2">
    <source>
        <dbReference type="Proteomes" id="UP000799291"/>
    </source>
</evidence>
<evidence type="ECO:0000313" key="1">
    <source>
        <dbReference type="EMBL" id="KAF2691788.1"/>
    </source>
</evidence>
<sequence>MAEATGPPDYGPFVGWSIECLVRWGFPTAGGSTGWFHAPSPCAPGVAVALRSESVFDRWSDSPSPYGATLHARAPPPSLEPLVQVVAVSLGSRWNRWDDAQQYRQNMILTHESQVRKRIGTDATVQYSTCTQCIHRAPLPSASDPPALFPVDGVGTVPA</sequence>
<dbReference type="EMBL" id="MU005569">
    <property type="protein sequence ID" value="KAF2691788.1"/>
    <property type="molecule type" value="Genomic_DNA"/>
</dbReference>
<keyword evidence="2" id="KW-1185">Reference proteome</keyword>
<reference evidence="1" key="1">
    <citation type="journal article" date="2020" name="Stud. Mycol.">
        <title>101 Dothideomycetes genomes: a test case for predicting lifestyles and emergence of pathogens.</title>
        <authorList>
            <person name="Haridas S."/>
            <person name="Albert R."/>
            <person name="Binder M."/>
            <person name="Bloem J."/>
            <person name="Labutti K."/>
            <person name="Salamov A."/>
            <person name="Andreopoulos B."/>
            <person name="Baker S."/>
            <person name="Barry K."/>
            <person name="Bills G."/>
            <person name="Bluhm B."/>
            <person name="Cannon C."/>
            <person name="Castanera R."/>
            <person name="Culley D."/>
            <person name="Daum C."/>
            <person name="Ezra D."/>
            <person name="Gonzalez J."/>
            <person name="Henrissat B."/>
            <person name="Kuo A."/>
            <person name="Liang C."/>
            <person name="Lipzen A."/>
            <person name="Lutzoni F."/>
            <person name="Magnuson J."/>
            <person name="Mondo S."/>
            <person name="Nolan M."/>
            <person name="Ohm R."/>
            <person name="Pangilinan J."/>
            <person name="Park H.-J."/>
            <person name="Ramirez L."/>
            <person name="Alfaro M."/>
            <person name="Sun H."/>
            <person name="Tritt A."/>
            <person name="Yoshinaga Y."/>
            <person name="Zwiers L.-H."/>
            <person name="Turgeon B."/>
            <person name="Goodwin S."/>
            <person name="Spatafora J."/>
            <person name="Crous P."/>
            <person name="Grigoriev I."/>
        </authorList>
    </citation>
    <scope>NUCLEOTIDE SEQUENCE</scope>
    <source>
        <strain evidence="1">CBS 122367</strain>
    </source>
</reference>
<proteinExistence type="predicted"/>
<name>A0A6G1JMY7_9PLEO</name>
<accession>A0A6G1JMY7</accession>
<gene>
    <name evidence="1" type="ORF">K458DRAFT_482492</name>
</gene>
<dbReference type="Proteomes" id="UP000799291">
    <property type="component" value="Unassembled WGS sequence"/>
</dbReference>
<protein>
    <submittedName>
        <fullName evidence="1">Uncharacterized protein</fullName>
    </submittedName>
</protein>